<evidence type="ECO:0000313" key="5">
    <source>
        <dbReference type="EMBL" id="KAL3234819.1"/>
    </source>
</evidence>
<evidence type="ECO:0000256" key="1">
    <source>
        <dbReference type="ARBA" id="ARBA00004173"/>
    </source>
</evidence>
<proteinExistence type="inferred from homology"/>
<dbReference type="InterPro" id="IPR018828">
    <property type="entry name" value="RRG7"/>
</dbReference>
<dbReference type="Pfam" id="PF10356">
    <property type="entry name" value="RRG7"/>
    <property type="match status" value="1"/>
</dbReference>
<evidence type="ECO:0000256" key="4">
    <source>
        <dbReference type="ARBA" id="ARBA00023128"/>
    </source>
</evidence>
<accession>A0ABR4NZW8</accession>
<evidence type="ECO:0000256" key="2">
    <source>
        <dbReference type="ARBA" id="ARBA00009554"/>
    </source>
</evidence>
<dbReference type="PANTHER" id="PTHR28133">
    <property type="entry name" value="REQUIRED FOR RESPIRATORY GROWTH PROTEIN 7, MITOCHONDRIAL"/>
    <property type="match status" value="1"/>
</dbReference>
<reference evidence="5 6" key="1">
    <citation type="submission" date="2024-05" db="EMBL/GenBank/DDBJ databases">
        <title>Long read based assembly of the Candida bracarensis genome reveals expanded adhesin content.</title>
        <authorList>
            <person name="Marcet-Houben M."/>
            <person name="Ksiezopolska E."/>
            <person name="Gabaldon T."/>
        </authorList>
    </citation>
    <scope>NUCLEOTIDE SEQUENCE [LARGE SCALE GENOMIC DNA]</scope>
    <source>
        <strain evidence="5 6">CBM6</strain>
    </source>
</reference>
<organism evidence="5 6">
    <name type="scientific">Nakaseomyces bracarensis</name>
    <dbReference type="NCBI Taxonomy" id="273131"/>
    <lineage>
        <taxon>Eukaryota</taxon>
        <taxon>Fungi</taxon>
        <taxon>Dikarya</taxon>
        <taxon>Ascomycota</taxon>
        <taxon>Saccharomycotina</taxon>
        <taxon>Saccharomycetes</taxon>
        <taxon>Saccharomycetales</taxon>
        <taxon>Saccharomycetaceae</taxon>
        <taxon>Nakaseomyces</taxon>
    </lineage>
</organism>
<evidence type="ECO:0000313" key="6">
    <source>
        <dbReference type="Proteomes" id="UP001623330"/>
    </source>
</evidence>
<gene>
    <name evidence="5" type="ORF">RNJ44_02607</name>
</gene>
<comment type="subcellular location">
    <subcellularLocation>
        <location evidence="1">Mitochondrion</location>
    </subcellularLocation>
</comment>
<dbReference type="PANTHER" id="PTHR28133:SF1">
    <property type="entry name" value="REQUIRED FOR RESPIRATORY GROWTH PROTEIN 7, MITOCHONDRIAL"/>
    <property type="match status" value="1"/>
</dbReference>
<keyword evidence="4" id="KW-0496">Mitochondrion</keyword>
<dbReference type="EMBL" id="JBEVYD010000002">
    <property type="protein sequence ID" value="KAL3234819.1"/>
    <property type="molecule type" value="Genomic_DNA"/>
</dbReference>
<name>A0ABR4NZW8_9SACH</name>
<protein>
    <recommendedName>
        <fullName evidence="3">Required for respiratory growth protein 7, mitochondrial</fullName>
    </recommendedName>
</protein>
<comment type="similarity">
    <text evidence="2">Belongs to the RRG7 family.</text>
</comment>
<sequence>MTCFRLFSVRRLSSCSDDILRFIRDNRAISGSTVHKGTLYELTVERELRRKLLMEQLNVVGGANDGGVDLTCKWPVGSIYKRCLARTVISGPSLPMKGARLNGRLIRPLINQVAGTTSPSALTIDGVVQCKAFTGKISPKEIRELAGTFLSLYPNRKSDGSGVAIMCSPHLLTPSSIKLIDQLSIPFLYLRIDTLRMLNSEDYDINNSGNLLGHMSNQVLKHYLAGTGFEEWMKFELYNEY</sequence>
<comment type="caution">
    <text evidence="5">The sequence shown here is derived from an EMBL/GenBank/DDBJ whole genome shotgun (WGS) entry which is preliminary data.</text>
</comment>
<keyword evidence="6" id="KW-1185">Reference proteome</keyword>
<dbReference type="Proteomes" id="UP001623330">
    <property type="component" value="Unassembled WGS sequence"/>
</dbReference>
<evidence type="ECO:0000256" key="3">
    <source>
        <dbReference type="ARBA" id="ARBA00014638"/>
    </source>
</evidence>